<name>A0A0D0B1C6_9AGAM</name>
<protein>
    <submittedName>
        <fullName evidence="1">Uncharacterized protein</fullName>
    </submittedName>
</protein>
<dbReference type="EMBL" id="KN835307">
    <property type="protein sequence ID" value="KIK40317.1"/>
    <property type="molecule type" value="Genomic_DNA"/>
</dbReference>
<accession>A0A0D0B1C6</accession>
<keyword evidence="2" id="KW-1185">Reference proteome</keyword>
<reference evidence="2" key="2">
    <citation type="submission" date="2015-01" db="EMBL/GenBank/DDBJ databases">
        <title>Evolutionary Origins and Diversification of the Mycorrhizal Mutualists.</title>
        <authorList>
            <consortium name="DOE Joint Genome Institute"/>
            <consortium name="Mycorrhizal Genomics Consortium"/>
            <person name="Kohler A."/>
            <person name="Kuo A."/>
            <person name="Nagy L.G."/>
            <person name="Floudas D."/>
            <person name="Copeland A."/>
            <person name="Barry K.W."/>
            <person name="Cichocki N."/>
            <person name="Veneault-Fourrey C."/>
            <person name="LaButti K."/>
            <person name="Lindquist E.A."/>
            <person name="Lipzen A."/>
            <person name="Lundell T."/>
            <person name="Morin E."/>
            <person name="Murat C."/>
            <person name="Riley R."/>
            <person name="Ohm R."/>
            <person name="Sun H."/>
            <person name="Tunlid A."/>
            <person name="Henrissat B."/>
            <person name="Grigoriev I.V."/>
            <person name="Hibbett D.S."/>
            <person name="Martin F."/>
        </authorList>
    </citation>
    <scope>NUCLEOTIDE SEQUENCE [LARGE SCALE GENOMIC DNA]</scope>
    <source>
        <strain evidence="2">UH-Slu-Lm8-n1</strain>
    </source>
</reference>
<reference evidence="1 2" key="1">
    <citation type="submission" date="2014-04" db="EMBL/GenBank/DDBJ databases">
        <authorList>
            <consortium name="DOE Joint Genome Institute"/>
            <person name="Kuo A."/>
            <person name="Ruytinx J."/>
            <person name="Rineau F."/>
            <person name="Colpaert J."/>
            <person name="Kohler A."/>
            <person name="Nagy L.G."/>
            <person name="Floudas D."/>
            <person name="Copeland A."/>
            <person name="Barry K.W."/>
            <person name="Cichocki N."/>
            <person name="Veneault-Fourrey C."/>
            <person name="LaButti K."/>
            <person name="Lindquist E.A."/>
            <person name="Lipzen A."/>
            <person name="Lundell T."/>
            <person name="Morin E."/>
            <person name="Murat C."/>
            <person name="Sun H."/>
            <person name="Tunlid A."/>
            <person name="Henrissat B."/>
            <person name="Grigoriev I.V."/>
            <person name="Hibbett D.S."/>
            <person name="Martin F."/>
            <person name="Nordberg H.P."/>
            <person name="Cantor M.N."/>
            <person name="Hua S.X."/>
        </authorList>
    </citation>
    <scope>NUCLEOTIDE SEQUENCE [LARGE SCALE GENOMIC DNA]</scope>
    <source>
        <strain evidence="1 2">UH-Slu-Lm8-n1</strain>
    </source>
</reference>
<dbReference type="InParanoid" id="A0A0D0B1C6"/>
<evidence type="ECO:0000313" key="1">
    <source>
        <dbReference type="EMBL" id="KIK40317.1"/>
    </source>
</evidence>
<dbReference type="Proteomes" id="UP000054485">
    <property type="component" value="Unassembled WGS sequence"/>
</dbReference>
<sequence>MSSDVAAVLYLGIAQNVMDFRVLETLIHQSSHTPQSRHHDAVTVYSVPSAQTRTSAHTLIYYGRPEEIPYQQIQ</sequence>
<dbReference type="HOGENOM" id="CLU_2689447_0_0_1"/>
<dbReference type="AlphaFoldDB" id="A0A0D0B1C6"/>
<proteinExistence type="predicted"/>
<gene>
    <name evidence="1" type="ORF">CY34DRAFT_275270</name>
</gene>
<evidence type="ECO:0000313" key="2">
    <source>
        <dbReference type="Proteomes" id="UP000054485"/>
    </source>
</evidence>
<organism evidence="1 2">
    <name type="scientific">Suillus luteus UH-Slu-Lm8-n1</name>
    <dbReference type="NCBI Taxonomy" id="930992"/>
    <lineage>
        <taxon>Eukaryota</taxon>
        <taxon>Fungi</taxon>
        <taxon>Dikarya</taxon>
        <taxon>Basidiomycota</taxon>
        <taxon>Agaricomycotina</taxon>
        <taxon>Agaricomycetes</taxon>
        <taxon>Agaricomycetidae</taxon>
        <taxon>Boletales</taxon>
        <taxon>Suillineae</taxon>
        <taxon>Suillaceae</taxon>
        <taxon>Suillus</taxon>
    </lineage>
</organism>